<dbReference type="InterPro" id="IPR001876">
    <property type="entry name" value="Znf_RanBP2"/>
</dbReference>
<dbReference type="PROSITE" id="PS01358">
    <property type="entry name" value="ZF_RANBP2_1"/>
    <property type="match status" value="1"/>
</dbReference>
<evidence type="ECO:0000256" key="3">
    <source>
        <dbReference type="ARBA" id="ARBA00022833"/>
    </source>
</evidence>
<dbReference type="SUPFAM" id="SSF57850">
    <property type="entry name" value="RING/U-box"/>
    <property type="match status" value="1"/>
</dbReference>
<organism evidence="7 8">
    <name type="scientific">Rotaria sordida</name>
    <dbReference type="NCBI Taxonomy" id="392033"/>
    <lineage>
        <taxon>Eukaryota</taxon>
        <taxon>Metazoa</taxon>
        <taxon>Spiralia</taxon>
        <taxon>Gnathifera</taxon>
        <taxon>Rotifera</taxon>
        <taxon>Eurotatoria</taxon>
        <taxon>Bdelloidea</taxon>
        <taxon>Philodinida</taxon>
        <taxon>Philodinidae</taxon>
        <taxon>Rotaria</taxon>
    </lineage>
</organism>
<evidence type="ECO:0000256" key="2">
    <source>
        <dbReference type="ARBA" id="ARBA00022771"/>
    </source>
</evidence>
<evidence type="ECO:0000256" key="4">
    <source>
        <dbReference type="PROSITE-ProRule" id="PRU00322"/>
    </source>
</evidence>
<dbReference type="GO" id="GO:0008270">
    <property type="term" value="F:zinc ion binding"/>
    <property type="evidence" value="ECO:0007669"/>
    <property type="project" value="UniProtKB-KW"/>
</dbReference>
<proteinExistence type="predicted"/>
<dbReference type="CDD" id="cd16448">
    <property type="entry name" value="RING-H2"/>
    <property type="match status" value="1"/>
</dbReference>
<reference evidence="7" key="1">
    <citation type="submission" date="2021-02" db="EMBL/GenBank/DDBJ databases">
        <authorList>
            <person name="Nowell W R."/>
        </authorList>
    </citation>
    <scope>NUCLEOTIDE SEQUENCE</scope>
</reference>
<gene>
    <name evidence="7" type="ORF">JBS370_LOCUS4810</name>
</gene>
<dbReference type="Proteomes" id="UP000663836">
    <property type="component" value="Unassembled WGS sequence"/>
</dbReference>
<keyword evidence="1" id="KW-0479">Metal-binding</keyword>
<evidence type="ECO:0000259" key="5">
    <source>
        <dbReference type="PROSITE" id="PS50089"/>
    </source>
</evidence>
<dbReference type="InterPro" id="IPR043472">
    <property type="entry name" value="Macro_dom-like"/>
</dbReference>
<feature type="domain" description="RanBP2-type" evidence="6">
    <location>
        <begin position="102"/>
        <end position="131"/>
    </location>
</feature>
<keyword evidence="3" id="KW-0862">Zinc</keyword>
<sequence length="2655" mass="310059">MSSLTNNECFICKNELRNTDVVVITDCNHTFHRNCAQECLDTRKKSDCPVCNQESAVVNALSRDMPTKITKSMKEIYNPLENTKNEDDFIVVSNSENPIGTNKNDWGCEGCSTSNEKPIKRCQNCGRLRHSLPSIFDGKVDSKESTINEILPSKRFDLVFSTKTISTSNITKTMAKQDLESLIEHDEQKSIDMKFSYDQTESFIEPDIIVYITDLPLNIDDDIRLANLIHNRVEKSLQITPISVKCYSKLSIGFMYVRDKQIKNHLVENIKRIVLDSIEGTFMISFHDKISLILYIVIDKTNEKKHINLPTSDEILNQWMKIYNGEKPQSCNQINIQFPNIYRIVLTSFNDLHTVIFNPDFLINNLFAHVYIGATCNYFEDLSKSITREKLKKAIQDSIGIKTISSLLLHIELNKQTNNACIITSDIVRKWTTKGFLYLDDKPISIKENLTYHLLLYPISEIYDIDEILNQKIFHGQAKFIEQRQDKLILEISNEKIFDKCLKFGLLRIGTKSILKIENYIEFKDPEECEIDTEIWYENEMIHYKPDIMQFITDFNHPIFHYKWNADIWLQQFQNIKSQNYIININLKNHSNLSSDQIRHLLHMTVMLNTIGIIRKKNYLINNQQIILNLDSKLKTIVYNHESLLEHNQSIKLITTTPYIETNVKVINKDCVIVYENCSKIYKKPLLLNMANGTNPGGGYRKGDEAQEENLFRRSDYFRSLDIDLDFIQEEIPERFYCSHDGKICSLIDITTMYPMDEYGAIYTSGLTFFRKSEDNGYDYMIKPLEGVCSLAIAAYRNPKLDGNMLSPKYAVGMRKKIENLFSIAYHHKHDCLILSALGCGAFKNPTNYIVKLFHSVIEQYAGFFQTIIFAIINDHNNGQEHNLQGNFQLFKDELDGLIFQPILSLNYPNTIFGPYRISLDGSTIHDVTIFDLKPCPFGAKCNEIYDSKHTQKYSHPPLCKELCMKDVCKQTNDLIHMLSFIHRNPCKYGVQCKDIDNEKHFQEYEHPFYCPNAENCQDTSENHEKAYRHLPLCKYFQKCSEYRKHIKNHCEKFRHCNPSCEYGNHCIRFHDKQHIETYKHPFPQPCPLTPYHCTLDEQFTMTNNINNISYEVDQHCLDFAHVCRFGRNCTDKDSLHWEKWIHVLRPMCPFGNQCTKLVQEDHLNSFTHPNIRDIRFLCKYADKCRDRRNPKHLSKYRHIITFEDSGIVRYYNLNQNIDFIQNQKDNIERITNYIRKEKWEILKSESNLREIIDWIRTVQPVHRCRPEIFESILLHGHVMSRDYMENLKKSQCVIDSILQHSRLRRIKYLKEKKCAKNIKSYVTALVLDEFEKQFSKNQSLDETITKVPSSPSSPSSFSDIVNMETYKELIKNKEVILSYILSEDDIKTIKTTAISIAQASIKLRSKPTGIGYERDKDLGTNKNVFSILGPHMGDYGDVFIVFKREILHHPDANFSIQSATSYASGRAFKWRPWLGNDRGSQNDRINLFHKTKLHASITGYEYATALELIATISQDLKKKSMNIDLETILNCWLARDSHKNIEGHLPQLIPLDYIEHIYIPQNIFDSFNNETCKAIKTIFDDRISIKSFQSLEIYRKFVIKDLIDKYGQRNIHSISRPIQGTVITIPSTDFNDPFVLPLTISQAYEQYKINHLQISTDMTVYIYWQVMNGDMMLTLSNEQINTGEQQPNLRCLICYIAEKPLTKDIHYYEHVSYLYNGRPFQHEIVIKEQKYVAKSRSFYIGCNTDDFMTFCLEIQRSTGKVILSHSGPNSIYNHEKISSIFSKSNLDLNQLNYIHVSAGAHTVPIRNLFITFEKQSELLDSINSNVQLNLPDLPHANHIDNNKTVLSRIEIVKQSDQNPAMEEEDPLFNEFQNILRNLLVEYEVSLDELNFVEVASLLYNQKIEALEQIKELLVENDYISFHQKFINHPDINNIRKIQTSITEKVHEDDLLAHFKNELNLLWEKYNVDDELDFNSTAQKLFDEDIKFLEIVQDYLLEDDFLHFKDDFLKNERFQEIWQAKKLSKSNSIDHNYNDFKNEMIKLFEIERFPLDKVNVESLVNKLYENKDNNIADFFKNILNPKKIKQFIRKIQTNEKLKTIWSSNMLIFIKLKTILEKYIDFTHDNNNDINMIISELYVNSTKGMNLIEEKCTSENFTKMKFDMHNDLEIRSKIFHEKIIINPENINMTIESTLSSPHFCVRRLDFQFMSKSDIKIICQQYLPSIINQITSLRLSNGDDDNLLQTDLFLSVETFDINLDGHQWETVIVDYLPKLVVFRLKMEVSLPRKDDHEQQVDNLLDSFRSQFWLDKHQWFVQCHWKSNNDHIKVLLYTLPQFVKSDPINRNIIIDGNFDDWVNVRSYTDPVDNIDGTVYQTSPWFPSIKIPDCHDTITRISTDIPKHIYNPNVNIIEFKIAHDDTSLYIYYRVVDDGIIGNTSVGPGRFDPSDPSKPSAGRYYVVTTINLDMNDTTGYWLNGGGYYPTAPGFDANFEIEFYNGSYNQGYYLDHAANNTNETRYIREENIQNNFSFGPAYYDYYTEYVYWKEKPTSDEIKRCLDGPYELPTPYDNHYICFSKDCAPGPFNGIVTYARSSKGNEFEMRAPFLGFLINKDTGLPTLQLGMTVNISLSAETTAEYSTPQKWCSDTTAIIQYTLSER</sequence>
<dbReference type="Gene3D" id="3.30.40.10">
    <property type="entry name" value="Zinc/RING finger domain, C3HC4 (zinc finger)"/>
    <property type="match status" value="1"/>
</dbReference>
<evidence type="ECO:0000256" key="1">
    <source>
        <dbReference type="ARBA" id="ARBA00022723"/>
    </source>
</evidence>
<dbReference type="Gene3D" id="3.40.220.10">
    <property type="entry name" value="Leucine Aminopeptidase, subunit E, domain 1"/>
    <property type="match status" value="1"/>
</dbReference>
<keyword evidence="2 4" id="KW-0863">Zinc-finger</keyword>
<evidence type="ECO:0000259" key="6">
    <source>
        <dbReference type="PROSITE" id="PS50199"/>
    </source>
</evidence>
<dbReference type="EMBL" id="CAJOBD010000238">
    <property type="protein sequence ID" value="CAF3621585.1"/>
    <property type="molecule type" value="Genomic_DNA"/>
</dbReference>
<dbReference type="NCBIfam" id="TIGR02452">
    <property type="entry name" value="TIGR02452 family protein"/>
    <property type="match status" value="1"/>
</dbReference>
<protein>
    <submittedName>
        <fullName evidence="7">Uncharacterized protein</fullName>
    </submittedName>
</protein>
<dbReference type="InterPro" id="IPR019261">
    <property type="entry name" value="PARG_cat_microbial"/>
</dbReference>
<name>A0A818PAX5_9BILA</name>
<dbReference type="PROSITE" id="PS50089">
    <property type="entry name" value="ZF_RING_2"/>
    <property type="match status" value="1"/>
</dbReference>
<dbReference type="Pfam" id="PF13639">
    <property type="entry name" value="zf-RING_2"/>
    <property type="match status" value="1"/>
</dbReference>
<dbReference type="InterPro" id="IPR012664">
    <property type="entry name" value="CHP02452"/>
</dbReference>
<dbReference type="SMART" id="SM00184">
    <property type="entry name" value="RING"/>
    <property type="match status" value="1"/>
</dbReference>
<evidence type="ECO:0000313" key="7">
    <source>
        <dbReference type="EMBL" id="CAF3621585.1"/>
    </source>
</evidence>
<feature type="domain" description="RING-type" evidence="5">
    <location>
        <begin position="9"/>
        <end position="52"/>
    </location>
</feature>
<evidence type="ECO:0000313" key="8">
    <source>
        <dbReference type="Proteomes" id="UP000663836"/>
    </source>
</evidence>
<dbReference type="PANTHER" id="PTHR35596:SF1">
    <property type="entry name" value="MICROBIAL-TYPE PARG CATALYTIC DOMAIN-CONTAINING PROTEIN"/>
    <property type="match status" value="1"/>
</dbReference>
<dbReference type="Pfam" id="PF10021">
    <property type="entry name" value="PARG_cat_microb"/>
    <property type="match status" value="1"/>
</dbReference>
<dbReference type="InterPro" id="IPR001841">
    <property type="entry name" value="Znf_RING"/>
</dbReference>
<dbReference type="PROSITE" id="PS50199">
    <property type="entry name" value="ZF_RANBP2_2"/>
    <property type="match status" value="1"/>
</dbReference>
<accession>A0A818PAX5</accession>
<dbReference type="InterPro" id="IPR013083">
    <property type="entry name" value="Znf_RING/FYVE/PHD"/>
</dbReference>
<comment type="caution">
    <text evidence="7">The sequence shown here is derived from an EMBL/GenBank/DDBJ whole genome shotgun (WGS) entry which is preliminary data.</text>
</comment>
<dbReference type="PANTHER" id="PTHR35596">
    <property type="entry name" value="DUF2263 DOMAIN-CONTAINING PROTEIN"/>
    <property type="match status" value="1"/>
</dbReference>